<gene>
    <name evidence="3" type="ORF">TrST_g11203</name>
</gene>
<protein>
    <submittedName>
        <fullName evidence="3">Uncharacterized protein</fullName>
    </submittedName>
</protein>
<feature type="compositionally biased region" description="Basic and acidic residues" evidence="1">
    <location>
        <begin position="13"/>
        <end position="22"/>
    </location>
</feature>
<sequence>MTDNSFFLPGGILDEHHSPTRNDEDDDLLNMAVGFSNTLSGGLRNSSLDRPAGDSQVLGKSGLVGGGGRGLFGTAAGGVGGLGGLQENFGGSNQLPGLESGGSLLTPSLVSSGVSALGGEVYNPSQPIAQAPPQLGGSFPNFPSSAPSPTLEPTNIAPVLPSASQASFLLSQQEQIRRHQMEFQKQQALQSRMSQLNQHQFQQPSPPPGLSSPPGLSHQSPPHTSSPSSYPQPSLNDSTVSDWDDPPDATTQLKQMQLLQLQMQEKEKAMAKKLKQKEKLLKKREETERKRREKEEAEQRAAAQAAVERREQLLLEEQKRQVEIAKREQERILLEQQRLLAEHNALRIQRIEEEARFERGRIEREKREKLRREQQAKIQQEHNIAKKRQAENKKRAKSDDQIRGTQQKKSGSNNTKHSKQNKDKTKSKSNSSPTSPPASPPTSPSSSTSVVPAITALISSDLALKASIYMSQIQGILTSCFRLISKAHSYAYISISNFNVMWPFLFPFAFQTLIKFQAEYLGSPQWAPVCLWYSFLIQNFYGESDYTSLPTSLLLWVLRAVTPIMFLMEGVSEKCFVLGLSSSELLAVSGILASIKRGHVFHPISLGFLGVYILVMSCVEEFIVSTVLQYFFFVTWLNVFYLVDHVRDQTKTRSDTEMILGI</sequence>
<keyword evidence="4" id="KW-1185">Reference proteome</keyword>
<organism evidence="3 4">
    <name type="scientific">Triparma strigata</name>
    <dbReference type="NCBI Taxonomy" id="1606541"/>
    <lineage>
        <taxon>Eukaryota</taxon>
        <taxon>Sar</taxon>
        <taxon>Stramenopiles</taxon>
        <taxon>Ochrophyta</taxon>
        <taxon>Bolidophyceae</taxon>
        <taxon>Parmales</taxon>
        <taxon>Triparmaceae</taxon>
        <taxon>Triparma</taxon>
    </lineage>
</organism>
<feature type="region of interest" description="Disordered" evidence="1">
    <location>
        <begin position="367"/>
        <end position="448"/>
    </location>
</feature>
<comment type="caution">
    <text evidence="3">The sequence shown here is derived from an EMBL/GenBank/DDBJ whole genome shotgun (WGS) entry which is preliminary data.</text>
</comment>
<feature type="compositionally biased region" description="Low complexity" evidence="1">
    <location>
        <begin position="212"/>
        <end position="234"/>
    </location>
</feature>
<evidence type="ECO:0000313" key="3">
    <source>
        <dbReference type="EMBL" id="GMH88577.1"/>
    </source>
</evidence>
<dbReference type="Proteomes" id="UP001165085">
    <property type="component" value="Unassembled WGS sequence"/>
</dbReference>
<feature type="compositionally biased region" description="Polar residues" evidence="1">
    <location>
        <begin position="183"/>
        <end position="202"/>
    </location>
</feature>
<dbReference type="EMBL" id="BRXY01000344">
    <property type="protein sequence ID" value="GMH88577.1"/>
    <property type="molecule type" value="Genomic_DNA"/>
</dbReference>
<feature type="region of interest" description="Disordered" evidence="1">
    <location>
        <begin position="125"/>
        <end position="157"/>
    </location>
</feature>
<feature type="region of interest" description="Disordered" evidence="1">
    <location>
        <begin position="268"/>
        <end position="308"/>
    </location>
</feature>
<feature type="compositionally biased region" description="Basic and acidic residues" evidence="1">
    <location>
        <begin position="277"/>
        <end position="299"/>
    </location>
</feature>
<feature type="region of interest" description="Disordered" evidence="1">
    <location>
        <begin position="180"/>
        <end position="249"/>
    </location>
</feature>
<feature type="compositionally biased region" description="Pro residues" evidence="1">
    <location>
        <begin position="434"/>
        <end position="443"/>
    </location>
</feature>
<keyword evidence="2" id="KW-0472">Membrane</keyword>
<accession>A0A9W7ERZ9</accession>
<reference evidence="4" key="1">
    <citation type="journal article" date="2023" name="Commun. Biol.">
        <title>Genome analysis of Parmales, the sister group of diatoms, reveals the evolutionary specialization of diatoms from phago-mixotrophs to photoautotrophs.</title>
        <authorList>
            <person name="Ban H."/>
            <person name="Sato S."/>
            <person name="Yoshikawa S."/>
            <person name="Yamada K."/>
            <person name="Nakamura Y."/>
            <person name="Ichinomiya M."/>
            <person name="Sato N."/>
            <person name="Blanc-Mathieu R."/>
            <person name="Endo H."/>
            <person name="Kuwata A."/>
            <person name="Ogata H."/>
        </authorList>
    </citation>
    <scope>NUCLEOTIDE SEQUENCE [LARGE SCALE GENOMIC DNA]</scope>
    <source>
        <strain evidence="4">NIES 3701</strain>
    </source>
</reference>
<dbReference type="OrthoDB" id="79610at2759"/>
<feature type="compositionally biased region" description="Low complexity" evidence="1">
    <location>
        <begin position="138"/>
        <end position="149"/>
    </location>
</feature>
<evidence type="ECO:0000313" key="4">
    <source>
        <dbReference type="Proteomes" id="UP001165085"/>
    </source>
</evidence>
<evidence type="ECO:0000256" key="2">
    <source>
        <dbReference type="SAM" id="Phobius"/>
    </source>
</evidence>
<name>A0A9W7ERZ9_9STRA</name>
<feature type="region of interest" description="Disordered" evidence="1">
    <location>
        <begin position="1"/>
        <end position="25"/>
    </location>
</feature>
<keyword evidence="2" id="KW-0812">Transmembrane</keyword>
<keyword evidence="2" id="KW-1133">Transmembrane helix</keyword>
<dbReference type="AlphaFoldDB" id="A0A9W7ERZ9"/>
<proteinExistence type="predicted"/>
<feature type="transmembrane region" description="Helical" evidence="2">
    <location>
        <begin position="622"/>
        <end position="643"/>
    </location>
</feature>
<feature type="compositionally biased region" description="Basic and acidic residues" evidence="1">
    <location>
        <begin position="367"/>
        <end position="402"/>
    </location>
</feature>
<feature type="compositionally biased region" description="Polar residues" evidence="1">
    <location>
        <begin position="403"/>
        <end position="414"/>
    </location>
</feature>
<evidence type="ECO:0000256" key="1">
    <source>
        <dbReference type="SAM" id="MobiDB-lite"/>
    </source>
</evidence>